<gene>
    <name evidence="2" type="ORF">A3P64_06450</name>
    <name evidence="3" type="ORF">A3Q24_07695</name>
</gene>
<accession>A0A1Z1NBZ8</accession>
<proteinExistence type="predicted"/>
<dbReference type="SUPFAM" id="SSF54403">
    <property type="entry name" value="Cystatin/monellin"/>
    <property type="match status" value="1"/>
</dbReference>
<reference evidence="4 5" key="1">
    <citation type="submission" date="2017-05" db="EMBL/GenBank/DDBJ databases">
        <title>Lactobacillus johnsonii from commercial turkeys.</title>
        <authorList>
            <person name="Johnson T.J."/>
            <person name="Youmans B."/>
        </authorList>
    </citation>
    <scope>NUCLEOTIDE SEQUENCE [LARGE SCALE GENOMIC DNA]</scope>
    <source>
        <strain evidence="3 4">UMNLJ114</strain>
        <strain evidence="2 5">UMNLJ54</strain>
    </source>
</reference>
<dbReference type="Proteomes" id="UP000216008">
    <property type="component" value="Unassembled WGS sequence"/>
</dbReference>
<protein>
    <recommendedName>
        <fullName evidence="6">DUF5590 domain-containing protein</fullName>
    </recommendedName>
</protein>
<dbReference type="Proteomes" id="UP000216448">
    <property type="component" value="Unassembled WGS sequence"/>
</dbReference>
<sequence>MNKYVKKGLKITGIVVGVLAAIYLCLCIVFYIATKLASDTVKETNKIALEKTPITTVNKNYHLSRSVESNSLEGMSKKGKKYYFIYLPKSKKAYLYQANKGKSEEQILKTFNDEHPGHNNPKCQLGWYKGMPAWEVTYKKKNGNYGYVLYDFRNGKEVVYADNL</sequence>
<dbReference type="AlphaFoldDB" id="A0A1Z1NBZ8"/>
<evidence type="ECO:0000313" key="2">
    <source>
        <dbReference type="EMBL" id="PAB52453.1"/>
    </source>
</evidence>
<dbReference type="Gene3D" id="3.10.450.40">
    <property type="match status" value="1"/>
</dbReference>
<dbReference type="InterPro" id="IPR046350">
    <property type="entry name" value="Cystatin_sf"/>
</dbReference>
<evidence type="ECO:0000256" key="1">
    <source>
        <dbReference type="SAM" id="Phobius"/>
    </source>
</evidence>
<dbReference type="EMBL" id="NIBD01000039">
    <property type="protein sequence ID" value="PAB54546.1"/>
    <property type="molecule type" value="Genomic_DNA"/>
</dbReference>
<keyword evidence="1" id="KW-0812">Transmembrane</keyword>
<dbReference type="RefSeq" id="WP_087712999.1">
    <property type="nucleotide sequence ID" value="NZ_CP021703.1"/>
</dbReference>
<comment type="caution">
    <text evidence="3">The sequence shown here is derived from an EMBL/GenBank/DDBJ whole genome shotgun (WGS) entry which is preliminary data.</text>
</comment>
<evidence type="ECO:0008006" key="6">
    <source>
        <dbReference type="Google" id="ProtNLM"/>
    </source>
</evidence>
<name>A0A1Z1NBZ8_LACJH</name>
<evidence type="ECO:0000313" key="5">
    <source>
        <dbReference type="Proteomes" id="UP000216448"/>
    </source>
</evidence>
<keyword evidence="1" id="KW-1133">Transmembrane helix</keyword>
<evidence type="ECO:0000313" key="4">
    <source>
        <dbReference type="Proteomes" id="UP000216008"/>
    </source>
</evidence>
<feature type="transmembrane region" description="Helical" evidence="1">
    <location>
        <begin position="12"/>
        <end position="33"/>
    </location>
</feature>
<keyword evidence="1" id="KW-0472">Membrane</keyword>
<organism evidence="3 4">
    <name type="scientific">Lactobacillus johnsonii</name>
    <dbReference type="NCBI Taxonomy" id="33959"/>
    <lineage>
        <taxon>Bacteria</taxon>
        <taxon>Bacillati</taxon>
        <taxon>Bacillota</taxon>
        <taxon>Bacilli</taxon>
        <taxon>Lactobacillales</taxon>
        <taxon>Lactobacillaceae</taxon>
        <taxon>Lactobacillus</taxon>
    </lineage>
</organism>
<dbReference type="EMBL" id="NIBB01000038">
    <property type="protein sequence ID" value="PAB52453.1"/>
    <property type="molecule type" value="Genomic_DNA"/>
</dbReference>
<evidence type="ECO:0000313" key="3">
    <source>
        <dbReference type="EMBL" id="PAB54546.1"/>
    </source>
</evidence>